<dbReference type="AlphaFoldDB" id="A0AAI9XC14"/>
<organism evidence="1 2">
    <name type="scientific">Penicillium thymicola</name>
    <dbReference type="NCBI Taxonomy" id="293382"/>
    <lineage>
        <taxon>Eukaryota</taxon>
        <taxon>Fungi</taxon>
        <taxon>Dikarya</taxon>
        <taxon>Ascomycota</taxon>
        <taxon>Pezizomycotina</taxon>
        <taxon>Eurotiomycetes</taxon>
        <taxon>Eurotiomycetidae</taxon>
        <taxon>Eurotiales</taxon>
        <taxon>Aspergillaceae</taxon>
        <taxon>Penicillium</taxon>
    </lineage>
</organism>
<reference evidence="1" key="1">
    <citation type="submission" date="2015-06" db="EMBL/GenBank/DDBJ databases">
        <authorList>
            <person name="Nguyen H."/>
        </authorList>
    </citation>
    <scope>NUCLEOTIDE SEQUENCE</scope>
    <source>
        <strain evidence="1">DAOM 180753</strain>
    </source>
</reference>
<dbReference type="SUPFAM" id="SSF48403">
    <property type="entry name" value="Ankyrin repeat"/>
    <property type="match status" value="1"/>
</dbReference>
<evidence type="ECO:0000313" key="2">
    <source>
        <dbReference type="Proteomes" id="UP001227192"/>
    </source>
</evidence>
<comment type="caution">
    <text evidence="1">The sequence shown here is derived from an EMBL/GenBank/DDBJ whole genome shotgun (WGS) entry which is preliminary data.</text>
</comment>
<dbReference type="EMBL" id="LACB01000039">
    <property type="protein sequence ID" value="KAJ9491129.1"/>
    <property type="molecule type" value="Genomic_DNA"/>
</dbReference>
<evidence type="ECO:0000313" key="1">
    <source>
        <dbReference type="EMBL" id="KAJ9491129.1"/>
    </source>
</evidence>
<dbReference type="Proteomes" id="UP001227192">
    <property type="component" value="Unassembled WGS sequence"/>
</dbReference>
<dbReference type="Gene3D" id="1.25.40.20">
    <property type="entry name" value="Ankyrin repeat-containing domain"/>
    <property type="match status" value="1"/>
</dbReference>
<accession>A0AAI9XC14</accession>
<gene>
    <name evidence="1" type="ORF">VN97_g2105</name>
</gene>
<name>A0AAI9XC14_PENTH</name>
<keyword evidence="2" id="KW-1185">Reference proteome</keyword>
<sequence length="681" mass="77798">MANVKVSTSRNPFFVRTTQLCSRAQVSCWNFFRSHSFILIFFDGIRAVIKKPRRTVGIVTLEATLEVICVHTFPLKIICQPFTMSLRSFDMNDDAYDNASDIDGMIQVVSVEHPATSLILANLVARRMREFQENDDDFTGSGTAPTDLLSSLSSNDIDEVTHEFLRSIAYSMDLTTMPENLLVLAFPMLLHVDTKLPTPEDLHALHEFAEASPMHREHVETWLRSEPAQSTLEQVFKPWMNYYSFKPAYQCKDEIAAYKASRDGVGFNYAYEFVKECQCISCLSLLGNLGLIDFRNYDQNGRSFLHAAISGGDAESVMFIVAILLKGDLDPRHFPTSIDGMSIPHHVALMHDNDVFRGVTELLEDAGYPLSVWNDDGLKLELCSFVTPEMAERLLSKGFNITKLPRNTLPMYLPDEDDPEYDSGVEWNRDAEYGDPIIRGEDFDPDNDKLDPKSIPYDVIAVNPIELHPTSRTIWHRAIENPHGPRILDWLLDHSYTQPGCRTDFDRDTGETALVAGARGGEPAGIDWFCQHCDPMAGRVRSSRDTEGNETTGAYALQVAAHNLQPYCDVIFKRLLRHVDHKFYWDVSMIKGLYWLIIKNYRDMYQRLEDHKEPGRERAQQMTLLRSLTSAKIRALSNRIESFWDTWGPSEQRNWLIQYCTILRLNFLVKDLSSDVWDDSD</sequence>
<dbReference type="InterPro" id="IPR036770">
    <property type="entry name" value="Ankyrin_rpt-contain_sf"/>
</dbReference>
<proteinExistence type="predicted"/>
<reference evidence="1" key="2">
    <citation type="journal article" date="2016" name="Fungal Biol.">
        <title>Ochratoxin A production by Penicillium thymicola.</title>
        <authorList>
            <person name="Nguyen H.D.T."/>
            <person name="McMullin D.R."/>
            <person name="Ponomareva E."/>
            <person name="Riley R."/>
            <person name="Pomraning K.R."/>
            <person name="Baker S.E."/>
            <person name="Seifert K.A."/>
        </authorList>
    </citation>
    <scope>NUCLEOTIDE SEQUENCE</scope>
    <source>
        <strain evidence="1">DAOM 180753</strain>
    </source>
</reference>
<protein>
    <submittedName>
        <fullName evidence="1">Uncharacterized protein</fullName>
    </submittedName>
</protein>